<evidence type="ECO:0000256" key="1">
    <source>
        <dbReference type="SAM" id="MobiDB-lite"/>
    </source>
</evidence>
<organism evidence="3 4">
    <name type="scientific">Limnoraphis robusta CS-951</name>
    <dbReference type="NCBI Taxonomy" id="1637645"/>
    <lineage>
        <taxon>Bacteria</taxon>
        <taxon>Bacillati</taxon>
        <taxon>Cyanobacteriota</taxon>
        <taxon>Cyanophyceae</taxon>
        <taxon>Oscillatoriophycideae</taxon>
        <taxon>Oscillatoriales</taxon>
        <taxon>Sirenicapillariaceae</taxon>
        <taxon>Limnoraphis</taxon>
    </lineage>
</organism>
<evidence type="ECO:0000256" key="2">
    <source>
        <dbReference type="SAM" id="SignalP"/>
    </source>
</evidence>
<comment type="caution">
    <text evidence="3">The sequence shown here is derived from an EMBL/GenBank/DDBJ whole genome shotgun (WGS) entry which is preliminary data.</text>
</comment>
<dbReference type="OrthoDB" id="462679at2"/>
<protein>
    <recommendedName>
        <fullName evidence="5">Lipoprotein</fullName>
    </recommendedName>
</protein>
<feature type="chain" id="PRO_5002497687" description="Lipoprotein" evidence="2">
    <location>
        <begin position="21"/>
        <end position="285"/>
    </location>
</feature>
<gene>
    <name evidence="3" type="ORF">WN50_11590</name>
</gene>
<evidence type="ECO:0000313" key="3">
    <source>
        <dbReference type="EMBL" id="KKD37935.1"/>
    </source>
</evidence>
<feature type="compositionally biased region" description="Low complexity" evidence="1">
    <location>
        <begin position="264"/>
        <end position="276"/>
    </location>
</feature>
<dbReference type="AlphaFoldDB" id="A0A0F5YIA9"/>
<dbReference type="RefSeq" id="WP_046278702.1">
    <property type="nucleotide sequence ID" value="NZ_LATL02000087.1"/>
</dbReference>
<dbReference type="PATRIC" id="fig|1637645.4.peg.1751"/>
<dbReference type="PROSITE" id="PS51257">
    <property type="entry name" value="PROKAR_LIPOPROTEIN"/>
    <property type="match status" value="1"/>
</dbReference>
<name>A0A0F5YIA9_9CYAN</name>
<feature type="region of interest" description="Disordered" evidence="1">
    <location>
        <begin position="197"/>
        <end position="285"/>
    </location>
</feature>
<evidence type="ECO:0000313" key="4">
    <source>
        <dbReference type="Proteomes" id="UP000033607"/>
    </source>
</evidence>
<evidence type="ECO:0008006" key="5">
    <source>
        <dbReference type="Google" id="ProtNLM"/>
    </source>
</evidence>
<feature type="compositionally biased region" description="Polar residues" evidence="1">
    <location>
        <begin position="249"/>
        <end position="263"/>
    </location>
</feature>
<keyword evidence="2" id="KW-0732">Signal</keyword>
<dbReference type="Proteomes" id="UP000033607">
    <property type="component" value="Unassembled WGS sequence"/>
</dbReference>
<feature type="compositionally biased region" description="Polar residues" evidence="1">
    <location>
        <begin position="213"/>
        <end position="241"/>
    </location>
</feature>
<accession>A0A0F5YIA9</accession>
<feature type="signal peptide" evidence="2">
    <location>
        <begin position="1"/>
        <end position="20"/>
    </location>
</feature>
<dbReference type="EMBL" id="LATL02000087">
    <property type="protein sequence ID" value="KKD37935.1"/>
    <property type="molecule type" value="Genomic_DNA"/>
</dbReference>
<sequence>MLRKLIIVLMSVSLCWTTLACGSSNTTTNQTPTQTASQNRTQANVGEYPVQQAEYNDANGEYTLMLLNTPAGTPPVYRTTNLQMARLTDEQIQAGKGTYAQIQGNQATLYLTEDFKIQYVHNVTETRTNPSTGQQEVVVVRQQSSFWQPFAGAFIGSAIANTLFAPRYYVPPVYQPGGNLVGYGGYGNTYDSAVRDYSSRYNSPPPAVRNRQVLRTTGTVASPSNNRTTRSPSGNGSRSTGSGVGASDLQRQPNRTRPSPTQKRTPSFGSGTSRSRSGGGTRRRR</sequence>
<reference evidence="3 4" key="1">
    <citation type="submission" date="2015-06" db="EMBL/GenBank/DDBJ databases">
        <title>Draft genome assembly of filamentous brackish cyanobacterium Limnoraphis robusta strain CS-951.</title>
        <authorList>
            <person name="Willis A."/>
            <person name="Parks M."/>
            <person name="Burford M.A."/>
        </authorList>
    </citation>
    <scope>NUCLEOTIDE SEQUENCE [LARGE SCALE GENOMIC DNA]</scope>
    <source>
        <strain evidence="3 4">CS-951</strain>
    </source>
</reference>
<proteinExistence type="predicted"/>